<evidence type="ECO:0000256" key="10">
    <source>
        <dbReference type="ARBA" id="ARBA00023237"/>
    </source>
</evidence>
<evidence type="ECO:0000256" key="1">
    <source>
        <dbReference type="ARBA" id="ARBA00004571"/>
    </source>
</evidence>
<dbReference type="PROSITE" id="PS00430">
    <property type="entry name" value="TONB_DEPENDENT_REC_1"/>
    <property type="match status" value="1"/>
</dbReference>
<dbReference type="NCBIfam" id="TIGR01779">
    <property type="entry name" value="TonB-B12"/>
    <property type="match status" value="1"/>
</dbReference>
<reference evidence="17 18" key="1">
    <citation type="submission" date="2020-09" db="EMBL/GenBank/DDBJ databases">
        <authorList>
            <person name="Tanuku N.R.S."/>
        </authorList>
    </citation>
    <scope>NUCLEOTIDE SEQUENCE [LARGE SCALE GENOMIC DNA]</scope>
    <source>
        <strain evidence="17 18">AK62</strain>
    </source>
</reference>
<evidence type="ECO:0000256" key="6">
    <source>
        <dbReference type="ARBA" id="ARBA00023065"/>
    </source>
</evidence>
<evidence type="ECO:0000256" key="3">
    <source>
        <dbReference type="ARBA" id="ARBA00022452"/>
    </source>
</evidence>
<dbReference type="InterPro" id="IPR037066">
    <property type="entry name" value="Plug_dom_sf"/>
</dbReference>
<dbReference type="InterPro" id="IPR012910">
    <property type="entry name" value="Plug_dom"/>
</dbReference>
<evidence type="ECO:0000256" key="14">
    <source>
        <dbReference type="SAM" id="SignalP"/>
    </source>
</evidence>
<feature type="signal peptide" evidence="14">
    <location>
        <begin position="1"/>
        <end position="21"/>
    </location>
</feature>
<evidence type="ECO:0000259" key="16">
    <source>
        <dbReference type="Pfam" id="PF07715"/>
    </source>
</evidence>
<gene>
    <name evidence="17" type="primary">btuB</name>
    <name evidence="17" type="ORF">H9C73_00945</name>
</gene>
<dbReference type="PROSITE" id="PS52016">
    <property type="entry name" value="TONB_DEPENDENT_REC_3"/>
    <property type="match status" value="1"/>
</dbReference>
<keyword evidence="6" id="KW-0406">Ion transport</keyword>
<evidence type="ECO:0000256" key="12">
    <source>
        <dbReference type="PROSITE-ProRule" id="PRU10143"/>
    </source>
</evidence>
<keyword evidence="17" id="KW-0675">Receptor</keyword>
<evidence type="ECO:0000259" key="15">
    <source>
        <dbReference type="Pfam" id="PF00593"/>
    </source>
</evidence>
<proteinExistence type="inferred from homology"/>
<name>A0ABS3Z6G8_9GAMM</name>
<keyword evidence="3 11" id="KW-1134">Transmembrane beta strand</keyword>
<comment type="subcellular location">
    <subcellularLocation>
        <location evidence="1 11">Cell outer membrane</location>
        <topology evidence="1 11">Multi-pass membrane protein</topology>
    </subcellularLocation>
</comment>
<dbReference type="CDD" id="cd01347">
    <property type="entry name" value="ligand_gated_channel"/>
    <property type="match status" value="1"/>
</dbReference>
<evidence type="ECO:0000256" key="2">
    <source>
        <dbReference type="ARBA" id="ARBA00022448"/>
    </source>
</evidence>
<keyword evidence="8" id="KW-0626">Porin</keyword>
<dbReference type="Pfam" id="PF00593">
    <property type="entry name" value="TonB_dep_Rec_b-barrel"/>
    <property type="match status" value="1"/>
</dbReference>
<keyword evidence="2 11" id="KW-0813">Transport</keyword>
<protein>
    <submittedName>
        <fullName evidence="17">TonB-dependent vitamin B12 receptor</fullName>
    </submittedName>
</protein>
<dbReference type="RefSeq" id="WP_209285896.1">
    <property type="nucleotide sequence ID" value="NZ_JACVEW010000001.1"/>
</dbReference>
<dbReference type="Proteomes" id="UP000810171">
    <property type="component" value="Unassembled WGS sequence"/>
</dbReference>
<comment type="caution">
    <text evidence="17">The sequence shown here is derived from an EMBL/GenBank/DDBJ whole genome shotgun (WGS) entry which is preliminary data.</text>
</comment>
<dbReference type="InterPro" id="IPR000531">
    <property type="entry name" value="Beta-barrel_TonB"/>
</dbReference>
<dbReference type="InterPro" id="IPR010101">
    <property type="entry name" value="B12_transptr_BtuB"/>
</dbReference>
<evidence type="ECO:0000256" key="5">
    <source>
        <dbReference type="ARBA" id="ARBA00022729"/>
    </source>
</evidence>
<dbReference type="Gene3D" id="2.40.170.20">
    <property type="entry name" value="TonB-dependent receptor, beta-barrel domain"/>
    <property type="match status" value="1"/>
</dbReference>
<keyword evidence="18" id="KW-1185">Reference proteome</keyword>
<feature type="chain" id="PRO_5045756729" evidence="14">
    <location>
        <begin position="22"/>
        <end position="600"/>
    </location>
</feature>
<evidence type="ECO:0000256" key="7">
    <source>
        <dbReference type="ARBA" id="ARBA00023077"/>
    </source>
</evidence>
<keyword evidence="7 12" id="KW-0798">TonB box</keyword>
<feature type="domain" description="TonB-dependent receptor plug" evidence="16">
    <location>
        <begin position="41"/>
        <end position="145"/>
    </location>
</feature>
<evidence type="ECO:0000256" key="13">
    <source>
        <dbReference type="RuleBase" id="RU003357"/>
    </source>
</evidence>
<keyword evidence="9 11" id="KW-0472">Membrane</keyword>
<comment type="similarity">
    <text evidence="11 13">Belongs to the TonB-dependent receptor family.</text>
</comment>
<keyword evidence="4 11" id="KW-0812">Transmembrane</keyword>
<evidence type="ECO:0000256" key="11">
    <source>
        <dbReference type="PROSITE-ProRule" id="PRU01360"/>
    </source>
</evidence>
<dbReference type="SUPFAM" id="SSF56935">
    <property type="entry name" value="Porins"/>
    <property type="match status" value="1"/>
</dbReference>
<evidence type="ECO:0000313" key="17">
    <source>
        <dbReference type="EMBL" id="MBP0047288.1"/>
    </source>
</evidence>
<dbReference type="PANTHER" id="PTHR30069">
    <property type="entry name" value="TONB-DEPENDENT OUTER MEMBRANE RECEPTOR"/>
    <property type="match status" value="1"/>
</dbReference>
<sequence>MKQFSFPAALLLGTSVVAVQAQTNPDTLLVTATRTAQTADQALAAVSVIDRATIERSQAQTVTDLLAQTPGVVITNNGGRGKATSVALRGTSSKQVLVLVDGIKVGSATLGTTAFEHLSVNQIERIEVVRGPRSSLYGSEAIGGVIQIFTRKGPTEQPFRVSAGAGSDDSREVTLGASWGSARGWYNLNVSDYRTDGFNAKTPGSYGYHEDKDGYDNRSYALSGGYRFTDRIEARLNWSQNRGENQYDGGNSYDDYRSKSRLQTLGGALELKPSDSWFLELRAGQSQDRSTVYGDGAYDSHIDTTRDLVSLQSEHFFSRSQLTWGVDYEHDDISSSQSYAVTERDNLGVFGLYQLFLGRHDLAVSLRRDDDEQFGGKTTGSIAWGVELPRNLRLTASYGTAFKAPTFNELYWPDQGWYKGNPNLVPEQSSAYEVGLSGEHAGINWAANVYQNDIDHLIAYDSTISSPNNVDQARIRGLELIASTRIAGWELGSSLDLMDPRDREDDSLLNRRPRKAFTLSADRDFGAFALGGTLQAVGKRKDGSDWLSGYTTVDLRGSYALGRDWSLKAKVENLLDEDYQTAKDYNQPDRTYWVSLHYAP</sequence>
<feature type="domain" description="TonB-dependent receptor-like beta-barrel" evidence="15">
    <location>
        <begin position="211"/>
        <end position="574"/>
    </location>
</feature>
<evidence type="ECO:0000313" key="18">
    <source>
        <dbReference type="Proteomes" id="UP000810171"/>
    </source>
</evidence>
<dbReference type="Gene3D" id="2.170.130.10">
    <property type="entry name" value="TonB-dependent receptor, plug domain"/>
    <property type="match status" value="1"/>
</dbReference>
<dbReference type="EMBL" id="JACVEW010000001">
    <property type="protein sequence ID" value="MBP0047288.1"/>
    <property type="molecule type" value="Genomic_DNA"/>
</dbReference>
<evidence type="ECO:0000256" key="4">
    <source>
        <dbReference type="ARBA" id="ARBA00022692"/>
    </source>
</evidence>
<accession>A0ABS3Z6G8</accession>
<evidence type="ECO:0000256" key="8">
    <source>
        <dbReference type="ARBA" id="ARBA00023114"/>
    </source>
</evidence>
<organism evidence="17 18">
    <name type="scientific">Marinobacterium alkalitolerans</name>
    <dbReference type="NCBI Taxonomy" id="1542925"/>
    <lineage>
        <taxon>Bacteria</taxon>
        <taxon>Pseudomonadati</taxon>
        <taxon>Pseudomonadota</taxon>
        <taxon>Gammaproteobacteria</taxon>
        <taxon>Oceanospirillales</taxon>
        <taxon>Oceanospirillaceae</taxon>
        <taxon>Marinobacterium</taxon>
    </lineage>
</organism>
<dbReference type="PANTHER" id="PTHR30069:SF53">
    <property type="entry name" value="COLICIN I RECEPTOR-RELATED"/>
    <property type="match status" value="1"/>
</dbReference>
<keyword evidence="10 11" id="KW-0998">Cell outer membrane</keyword>
<dbReference type="Pfam" id="PF07715">
    <property type="entry name" value="Plug"/>
    <property type="match status" value="1"/>
</dbReference>
<dbReference type="InterPro" id="IPR039426">
    <property type="entry name" value="TonB-dep_rcpt-like"/>
</dbReference>
<evidence type="ECO:0000256" key="9">
    <source>
        <dbReference type="ARBA" id="ARBA00023136"/>
    </source>
</evidence>
<dbReference type="InterPro" id="IPR010916">
    <property type="entry name" value="TonB_box_CS"/>
</dbReference>
<feature type="short sequence motif" description="TonB box" evidence="12">
    <location>
        <begin position="27"/>
        <end position="33"/>
    </location>
</feature>
<keyword evidence="5 14" id="KW-0732">Signal</keyword>
<dbReference type="InterPro" id="IPR036942">
    <property type="entry name" value="Beta-barrel_TonB_sf"/>
</dbReference>